<gene>
    <name evidence="4" type="ORF">DFJ66_0642</name>
</gene>
<keyword evidence="2" id="KW-0812">Transmembrane</keyword>
<evidence type="ECO:0000256" key="3">
    <source>
        <dbReference type="SAM" id="SignalP"/>
    </source>
</evidence>
<evidence type="ECO:0000313" key="5">
    <source>
        <dbReference type="Proteomes" id="UP000272729"/>
    </source>
</evidence>
<protein>
    <submittedName>
        <fullName evidence="4">Prenyltransferase/squalene oxidase-like repeat protein</fullName>
    </submittedName>
</protein>
<feature type="transmembrane region" description="Helical" evidence="2">
    <location>
        <begin position="382"/>
        <end position="400"/>
    </location>
</feature>
<dbReference type="AlphaFoldDB" id="A0A495X0V7"/>
<evidence type="ECO:0000313" key="4">
    <source>
        <dbReference type="EMBL" id="RKT67467.1"/>
    </source>
</evidence>
<dbReference type="SUPFAM" id="SSF48239">
    <property type="entry name" value="Terpenoid cyclases/Protein prenyltransferases"/>
    <property type="match status" value="1"/>
</dbReference>
<evidence type="ECO:0000256" key="2">
    <source>
        <dbReference type="SAM" id="Phobius"/>
    </source>
</evidence>
<proteinExistence type="predicted"/>
<dbReference type="Proteomes" id="UP000272729">
    <property type="component" value="Unassembled WGS sequence"/>
</dbReference>
<evidence type="ECO:0000256" key="1">
    <source>
        <dbReference type="SAM" id="MobiDB-lite"/>
    </source>
</evidence>
<keyword evidence="2" id="KW-1133">Transmembrane helix</keyword>
<dbReference type="EMBL" id="RBXR01000001">
    <property type="protein sequence ID" value="RKT67467.1"/>
    <property type="molecule type" value="Genomic_DNA"/>
</dbReference>
<dbReference type="Gene3D" id="1.50.10.20">
    <property type="match status" value="1"/>
</dbReference>
<dbReference type="OrthoDB" id="4842970at2"/>
<dbReference type="GO" id="GO:0016740">
    <property type="term" value="F:transferase activity"/>
    <property type="evidence" value="ECO:0007669"/>
    <property type="project" value="UniProtKB-KW"/>
</dbReference>
<comment type="caution">
    <text evidence="4">The sequence shown here is derived from an EMBL/GenBank/DDBJ whole genome shotgun (WGS) entry which is preliminary data.</text>
</comment>
<feature type="region of interest" description="Disordered" evidence="1">
    <location>
        <begin position="349"/>
        <end position="368"/>
    </location>
</feature>
<feature type="chain" id="PRO_5019741668" evidence="3">
    <location>
        <begin position="26"/>
        <end position="413"/>
    </location>
</feature>
<keyword evidence="4" id="KW-0808">Transferase</keyword>
<feature type="compositionally biased region" description="Low complexity" evidence="1">
    <location>
        <begin position="349"/>
        <end position="364"/>
    </location>
</feature>
<keyword evidence="2" id="KW-0472">Membrane</keyword>
<dbReference type="InterPro" id="IPR008930">
    <property type="entry name" value="Terpenoid_cyclase/PrenylTrfase"/>
</dbReference>
<feature type="signal peptide" evidence="3">
    <location>
        <begin position="1"/>
        <end position="25"/>
    </location>
</feature>
<organism evidence="4 5">
    <name type="scientific">Saccharothrix variisporea</name>
    <dbReference type="NCBI Taxonomy" id="543527"/>
    <lineage>
        <taxon>Bacteria</taxon>
        <taxon>Bacillati</taxon>
        <taxon>Actinomycetota</taxon>
        <taxon>Actinomycetes</taxon>
        <taxon>Pseudonocardiales</taxon>
        <taxon>Pseudonocardiaceae</taxon>
        <taxon>Saccharothrix</taxon>
    </lineage>
</organism>
<sequence>MSIGRTATAVAAVALSVLVATPAAAQPTTTSAAEAGAGWLARQLVDGERFEVDYGGKLYPDHGGTIDAVLAFAAAGVAEDNALKATAWLAEPEVLPGYIGDPKDSAYAGSYAKLALTAQVRGEDPTAFGGVDLIAGLESLMGASGRFSDKSPYPGDYSNGFSQSFAVLALERHGTAPKAAVDYLAGTACPTGGFPLDLEQATCVAQVDATAMAVQALIAAGRTAEADDAVEWLVEQQQADGGFIDVLQKGEAGTTTNANTTGLAAQALRVAGSTAAADKAVGYLKSLQVGCGAEQAGAIAYDAKGFSPANATRATSQAVLGLVGTGFATLSSSGAKAAAPVLDCPATTTTVATPTTSEEPAAGPQAQQPEVLARTGVPVAPALWLGTLLVLAGALALVLGRRRYAPQAASARR</sequence>
<keyword evidence="5" id="KW-1185">Reference proteome</keyword>
<reference evidence="4 5" key="1">
    <citation type="submission" date="2018-10" db="EMBL/GenBank/DDBJ databases">
        <title>Sequencing the genomes of 1000 actinobacteria strains.</title>
        <authorList>
            <person name="Klenk H.-P."/>
        </authorList>
    </citation>
    <scope>NUCLEOTIDE SEQUENCE [LARGE SCALE GENOMIC DNA]</scope>
    <source>
        <strain evidence="4 5">DSM 43911</strain>
    </source>
</reference>
<dbReference type="RefSeq" id="WP_121217769.1">
    <property type="nucleotide sequence ID" value="NZ_JBIUBA010000009.1"/>
</dbReference>
<keyword evidence="3" id="KW-0732">Signal</keyword>
<name>A0A495X0V7_9PSEU</name>
<accession>A0A495X0V7</accession>